<comment type="subcellular location">
    <subcellularLocation>
        <location evidence="1">Membrane</location>
        <topology evidence="1">Multi-pass membrane protein</topology>
    </subcellularLocation>
</comment>
<gene>
    <name evidence="6" type="primary">TMEM211</name>
    <name evidence="6" type="ORF">FJT64_005463</name>
</gene>
<dbReference type="AlphaFoldDB" id="A0A6A4W1W9"/>
<proteinExistence type="predicted"/>
<dbReference type="Pfam" id="PF10242">
    <property type="entry name" value="L_HMGIC_fpl"/>
    <property type="match status" value="1"/>
</dbReference>
<organism evidence="6 7">
    <name type="scientific">Amphibalanus amphitrite</name>
    <name type="common">Striped barnacle</name>
    <name type="synonym">Balanus amphitrite</name>
    <dbReference type="NCBI Taxonomy" id="1232801"/>
    <lineage>
        <taxon>Eukaryota</taxon>
        <taxon>Metazoa</taxon>
        <taxon>Ecdysozoa</taxon>
        <taxon>Arthropoda</taxon>
        <taxon>Crustacea</taxon>
        <taxon>Multicrustacea</taxon>
        <taxon>Cirripedia</taxon>
        <taxon>Thoracica</taxon>
        <taxon>Thoracicalcarea</taxon>
        <taxon>Balanomorpha</taxon>
        <taxon>Balanoidea</taxon>
        <taxon>Balanidae</taxon>
        <taxon>Amphibalaninae</taxon>
        <taxon>Amphibalanus</taxon>
    </lineage>
</organism>
<dbReference type="EMBL" id="VIIS01001514">
    <property type="protein sequence ID" value="KAF0297082.1"/>
    <property type="molecule type" value="Genomic_DNA"/>
</dbReference>
<feature type="transmembrane region" description="Helical" evidence="5">
    <location>
        <begin position="78"/>
        <end position="101"/>
    </location>
</feature>
<dbReference type="OrthoDB" id="5975578at2759"/>
<evidence type="ECO:0000256" key="4">
    <source>
        <dbReference type="ARBA" id="ARBA00023136"/>
    </source>
</evidence>
<accession>A0A6A4W1W9</accession>
<comment type="caution">
    <text evidence="6">The sequence shown here is derived from an EMBL/GenBank/DDBJ whole genome shotgun (WGS) entry which is preliminary data.</text>
</comment>
<dbReference type="PANTHER" id="PTHR12489:SF22">
    <property type="entry name" value="SI:DKEY-35M8.1"/>
    <property type="match status" value="1"/>
</dbReference>
<evidence type="ECO:0000256" key="3">
    <source>
        <dbReference type="ARBA" id="ARBA00022989"/>
    </source>
</evidence>
<evidence type="ECO:0000256" key="2">
    <source>
        <dbReference type="ARBA" id="ARBA00022692"/>
    </source>
</evidence>
<protein>
    <submittedName>
        <fullName evidence="6">Transmembrane protein 211</fullName>
    </submittedName>
</protein>
<dbReference type="PANTHER" id="PTHR12489">
    <property type="entry name" value="LIPOMA HMGIC FUSION PARTNER-LIKE PROTEIN"/>
    <property type="match status" value="1"/>
</dbReference>
<reference evidence="6 7" key="1">
    <citation type="submission" date="2019-07" db="EMBL/GenBank/DDBJ databases">
        <title>Draft genome assembly of a fouling barnacle, Amphibalanus amphitrite (Darwin, 1854): The first reference genome for Thecostraca.</title>
        <authorList>
            <person name="Kim W."/>
        </authorList>
    </citation>
    <scope>NUCLEOTIDE SEQUENCE [LARGE SCALE GENOMIC DNA]</scope>
    <source>
        <strain evidence="6">SNU_AA5</strain>
        <tissue evidence="6">Soma without cirri and trophi</tissue>
    </source>
</reference>
<feature type="transmembrane region" description="Helical" evidence="5">
    <location>
        <begin position="153"/>
        <end position="174"/>
    </location>
</feature>
<name>A0A6A4W1W9_AMPAM</name>
<evidence type="ECO:0000256" key="1">
    <source>
        <dbReference type="ARBA" id="ARBA00004141"/>
    </source>
</evidence>
<evidence type="ECO:0000313" key="6">
    <source>
        <dbReference type="EMBL" id="KAF0297082.1"/>
    </source>
</evidence>
<dbReference type="InterPro" id="IPR019372">
    <property type="entry name" value="LHFPL"/>
</dbReference>
<sequence length="239" mass="25105">MKCGAGRIGHKVEWRADVGGDGRCVGGARGPAMKLRVVRTYTSWPVSAVWTTVSVAVAVLAAYSFLQPAWFVGAGRRPHLAFGALAVCYLNATAGGAAAAARCSPHGPGASAVWQVTAVLCGGGCVMLAVGALVSLAHGFLSTHVWRRKASMVAAYVQAAAVVPSLLGVVLFPLGLGCSFVRTECGPESTVYSSGHCEVAWGLVLFIFTLLVSVYCPILARFTVVKEYMPEYYSNLNYL</sequence>
<keyword evidence="3 5" id="KW-1133">Transmembrane helix</keyword>
<keyword evidence="7" id="KW-1185">Reference proteome</keyword>
<dbReference type="GO" id="GO:0016020">
    <property type="term" value="C:membrane"/>
    <property type="evidence" value="ECO:0007669"/>
    <property type="project" value="UniProtKB-SubCell"/>
</dbReference>
<feature type="transmembrane region" description="Helical" evidence="5">
    <location>
        <begin position="44"/>
        <end position="66"/>
    </location>
</feature>
<feature type="transmembrane region" description="Helical" evidence="5">
    <location>
        <begin position="199"/>
        <end position="220"/>
    </location>
</feature>
<evidence type="ECO:0000256" key="5">
    <source>
        <dbReference type="SAM" id="Phobius"/>
    </source>
</evidence>
<feature type="transmembrane region" description="Helical" evidence="5">
    <location>
        <begin position="113"/>
        <end position="141"/>
    </location>
</feature>
<evidence type="ECO:0000313" key="7">
    <source>
        <dbReference type="Proteomes" id="UP000440578"/>
    </source>
</evidence>
<keyword evidence="2 5" id="KW-0812">Transmembrane</keyword>
<dbReference type="Proteomes" id="UP000440578">
    <property type="component" value="Unassembled WGS sequence"/>
</dbReference>
<keyword evidence="4 5" id="KW-0472">Membrane</keyword>